<accession>A0A125LEG4</accession>
<name>A0A125LEG4_9BURK</name>
<reference evidence="1 2" key="1">
    <citation type="submission" date="2015-11" db="EMBL/GenBank/DDBJ databases">
        <title>Expanding the genomic diversity of Burkholderia species for the development of highly accurate diagnostics.</title>
        <authorList>
            <person name="Sahl J."/>
            <person name="Keim P."/>
            <person name="Wagner D."/>
        </authorList>
    </citation>
    <scope>NUCLEOTIDE SEQUENCE [LARGE SCALE GENOMIC DNA]</scope>
    <source>
        <strain evidence="1 2">MSMB1960WGS</strain>
    </source>
</reference>
<dbReference type="Proteomes" id="UP000068603">
    <property type="component" value="Unassembled WGS sequence"/>
</dbReference>
<organism evidence="1">
    <name type="scientific">Burkholderia stagnalis</name>
    <dbReference type="NCBI Taxonomy" id="1503054"/>
    <lineage>
        <taxon>Bacteria</taxon>
        <taxon>Pseudomonadati</taxon>
        <taxon>Pseudomonadota</taxon>
        <taxon>Betaproteobacteria</taxon>
        <taxon>Burkholderiales</taxon>
        <taxon>Burkholderiaceae</taxon>
        <taxon>Burkholderia</taxon>
        <taxon>Burkholderia cepacia complex</taxon>
    </lineage>
</organism>
<dbReference type="AlphaFoldDB" id="A0A125LEG4"/>
<evidence type="ECO:0000313" key="1">
    <source>
        <dbReference type="EMBL" id="KWA61148.1"/>
    </source>
</evidence>
<dbReference type="InterPro" id="IPR037125">
    <property type="entry name" value="YajI-like_sf"/>
</dbReference>
<sequence length="82" mass="9064">MATFDGAKLKIQWAEKPRWDDKSFDSAKWNASIQQKDVDIVNNLLPGTWNPIEVVISPATAAQTGYLAVSATLNKLSMRPGF</sequence>
<proteinExistence type="predicted"/>
<dbReference type="EMBL" id="LPHB01000049">
    <property type="protein sequence ID" value="KWA61148.1"/>
    <property type="molecule type" value="Genomic_DNA"/>
</dbReference>
<gene>
    <name evidence="1" type="ORF">WT44_17355</name>
</gene>
<comment type="caution">
    <text evidence="1">The sequence shown here is derived from an EMBL/GenBank/DDBJ whole genome shotgun (WGS) entry which is preliminary data.</text>
</comment>
<evidence type="ECO:0000313" key="2">
    <source>
        <dbReference type="Proteomes" id="UP000068603"/>
    </source>
</evidence>
<protein>
    <submittedName>
        <fullName evidence="1">Uncharacterized protein</fullName>
    </submittedName>
</protein>
<dbReference type="Gene3D" id="2.60.40.1620">
    <property type="entry name" value="Lipoprotein YajI-like"/>
    <property type="match status" value="1"/>
</dbReference>